<name>A0A1J1C4A7_CALAY</name>
<sequence>MERYPYFERAFVEQLSPVLKNDFNFAYGGAERKFFAGKVRFIDVEFMQNKVHRFGIRNGRSPYLK</sequence>
<evidence type="ECO:0000313" key="1">
    <source>
        <dbReference type="EMBL" id="APF17236.1"/>
    </source>
</evidence>
<dbReference type="AlphaFoldDB" id="A0A1J1C4A7"/>
<dbReference type="Proteomes" id="UP000183868">
    <property type="component" value="Chromosome"/>
</dbReference>
<evidence type="ECO:0000313" key="2">
    <source>
        <dbReference type="Proteomes" id="UP000183868"/>
    </source>
</evidence>
<protein>
    <submittedName>
        <fullName evidence="1">Uncharacterized protein</fullName>
    </submittedName>
</protein>
<reference evidence="1 2" key="1">
    <citation type="submission" date="2016-11" db="EMBL/GenBank/DDBJ databases">
        <title>Genomic analysis of Caldithrix abyssi and proposal of a novel bacterial phylum Caldithrichaeota.</title>
        <authorList>
            <person name="Kublanov I."/>
            <person name="Sigalova O."/>
            <person name="Gavrilov S."/>
            <person name="Lebedinsky A."/>
            <person name="Ivanova N."/>
            <person name="Daum C."/>
            <person name="Reddy T."/>
            <person name="Klenk H.P."/>
            <person name="Goker M."/>
            <person name="Reva O."/>
            <person name="Miroshnichenko M."/>
            <person name="Kyprides N."/>
            <person name="Woyke T."/>
            <person name="Gelfand M."/>
        </authorList>
    </citation>
    <scope>NUCLEOTIDE SEQUENCE [LARGE SCALE GENOMIC DNA]</scope>
    <source>
        <strain evidence="1 2">LF13</strain>
    </source>
</reference>
<proteinExistence type="predicted"/>
<gene>
    <name evidence="1" type="ORF">Cabys_485</name>
</gene>
<dbReference type="KEGG" id="caby:Cabys_485"/>
<dbReference type="RefSeq" id="WP_044281134.1">
    <property type="nucleotide sequence ID" value="NZ_CP018099.1"/>
</dbReference>
<organism evidence="1 2">
    <name type="scientific">Caldithrix abyssi DSM 13497</name>
    <dbReference type="NCBI Taxonomy" id="880073"/>
    <lineage>
        <taxon>Bacteria</taxon>
        <taxon>Pseudomonadati</taxon>
        <taxon>Calditrichota</taxon>
        <taxon>Calditrichia</taxon>
        <taxon>Calditrichales</taxon>
        <taxon>Calditrichaceae</taxon>
        <taxon>Caldithrix</taxon>
    </lineage>
</organism>
<dbReference type="EMBL" id="CP018099">
    <property type="protein sequence ID" value="APF17236.1"/>
    <property type="molecule type" value="Genomic_DNA"/>
</dbReference>
<accession>A0A1J1C4A7</accession>